<dbReference type="SUPFAM" id="SSF53756">
    <property type="entry name" value="UDP-Glycosyltransferase/glycogen phosphorylase"/>
    <property type="match status" value="1"/>
</dbReference>
<gene>
    <name evidence="11 12" type="primary">lpxB</name>
    <name evidence="12" type="ORF">L0668_18695</name>
</gene>
<dbReference type="Pfam" id="PF02684">
    <property type="entry name" value="LpxB"/>
    <property type="match status" value="1"/>
</dbReference>
<comment type="pathway">
    <text evidence="11">Bacterial outer membrane biogenesis; LPS lipid A biosynthesis.</text>
</comment>
<keyword evidence="13" id="KW-1185">Reference proteome</keyword>
<organism evidence="12 13">
    <name type="scientific">Paraglaciecola algarum</name>
    <dbReference type="NCBI Taxonomy" id="3050085"/>
    <lineage>
        <taxon>Bacteria</taxon>
        <taxon>Pseudomonadati</taxon>
        <taxon>Pseudomonadota</taxon>
        <taxon>Gammaproteobacteria</taxon>
        <taxon>Alteromonadales</taxon>
        <taxon>Alteromonadaceae</taxon>
        <taxon>Paraglaciecola</taxon>
    </lineage>
</organism>
<proteinExistence type="inferred from homology"/>
<reference evidence="12 13" key="1">
    <citation type="submission" date="2022-01" db="EMBL/GenBank/DDBJ databases">
        <title>Paraglaciecola sp. G1-23.</title>
        <authorList>
            <person name="Jin M.S."/>
            <person name="Han D.M."/>
            <person name="Kim H.M."/>
            <person name="Jeon C.O."/>
        </authorList>
    </citation>
    <scope>NUCLEOTIDE SEQUENCE [LARGE SCALE GENOMIC DNA]</scope>
    <source>
        <strain evidence="12 13">G1-23</strain>
    </source>
</reference>
<dbReference type="EMBL" id="JAKGAS010000015">
    <property type="protein sequence ID" value="MCF2950147.1"/>
    <property type="molecule type" value="Genomic_DNA"/>
</dbReference>
<evidence type="ECO:0000256" key="1">
    <source>
        <dbReference type="ARBA" id="ARBA00002056"/>
    </source>
</evidence>
<evidence type="ECO:0000256" key="3">
    <source>
        <dbReference type="ARBA" id="ARBA00012687"/>
    </source>
</evidence>
<dbReference type="GO" id="GO:0008915">
    <property type="term" value="F:lipid-A-disaccharide synthase activity"/>
    <property type="evidence" value="ECO:0007669"/>
    <property type="project" value="UniProtKB-EC"/>
</dbReference>
<keyword evidence="9 11" id="KW-0443">Lipid metabolism</keyword>
<comment type="similarity">
    <text evidence="2 11">Belongs to the LpxB family.</text>
</comment>
<keyword evidence="7 11" id="KW-0328">Glycosyltransferase</keyword>
<evidence type="ECO:0000256" key="2">
    <source>
        <dbReference type="ARBA" id="ARBA00007868"/>
    </source>
</evidence>
<sequence>MSDKALKIGIVAGEASGDILAAGLIKQLKKQFPNASFEGIAGPKMQNQGCHSLFEMEELSVMGLVEVLSRIRRLMFVRKTLTQHFLTNPPDVFIGVDAPDFNLSLEAKLKKRGIKTVQYVSPTVWAWREKRIFKIAKATNLVLSIFPFEKKVYDKHQIPCDFVGHTMADDIDIKPDMVAARVALNLKQNDVVLAVLPGSRKREVDTLLDVFIQSSLKIRQDIPDLKVLIPVVNRQRKQQVDEYLQTHLPELDCRVVIGHAREVMIASDAVLLASGTATLEAMLCKKNMVTAYQLSPITYQLMRWLYKAKYFALPNVLADEKLIPELLQEEVNVENIVDLLLPMLADKNSAQQQQLVSKFEGLHQSLKQDADVQAAKAVANLIASGCLVK</sequence>
<dbReference type="HAMAP" id="MF_00392">
    <property type="entry name" value="LpxB"/>
    <property type="match status" value="1"/>
</dbReference>
<dbReference type="CDD" id="cd01635">
    <property type="entry name" value="Glycosyltransferase_GTB-type"/>
    <property type="match status" value="1"/>
</dbReference>
<dbReference type="PANTHER" id="PTHR30372">
    <property type="entry name" value="LIPID-A-DISACCHARIDE SYNTHASE"/>
    <property type="match status" value="1"/>
</dbReference>
<evidence type="ECO:0000256" key="4">
    <source>
        <dbReference type="ARBA" id="ARBA00020902"/>
    </source>
</evidence>
<evidence type="ECO:0000256" key="9">
    <source>
        <dbReference type="ARBA" id="ARBA00023098"/>
    </source>
</evidence>
<keyword evidence="6 11" id="KW-0441">Lipid A biosynthesis</keyword>
<keyword evidence="5 11" id="KW-0444">Lipid biosynthesis</keyword>
<accession>A0ABS9DCS4</accession>
<dbReference type="Proteomes" id="UP001521137">
    <property type="component" value="Unassembled WGS sequence"/>
</dbReference>
<evidence type="ECO:0000256" key="6">
    <source>
        <dbReference type="ARBA" id="ARBA00022556"/>
    </source>
</evidence>
<evidence type="ECO:0000256" key="10">
    <source>
        <dbReference type="ARBA" id="ARBA00048975"/>
    </source>
</evidence>
<keyword evidence="8 11" id="KW-0808">Transferase</keyword>
<protein>
    <recommendedName>
        <fullName evidence="4 11">Lipid-A-disaccharide synthase</fullName>
        <ecNumber evidence="3 11">2.4.1.182</ecNumber>
    </recommendedName>
</protein>
<comment type="function">
    <text evidence="1 11">Condensation of UDP-2,3-diacylglucosamine and 2,3-diacylglucosamine-1-phosphate to form lipid A disaccharide, a precursor of lipid A, a phosphorylated glycolipid that anchors the lipopolysaccharide to the outer membrane of the cell.</text>
</comment>
<evidence type="ECO:0000256" key="11">
    <source>
        <dbReference type="HAMAP-Rule" id="MF_00392"/>
    </source>
</evidence>
<dbReference type="EC" id="2.4.1.182" evidence="3 11"/>
<dbReference type="PANTHER" id="PTHR30372:SF4">
    <property type="entry name" value="LIPID-A-DISACCHARIDE SYNTHASE, MITOCHONDRIAL-RELATED"/>
    <property type="match status" value="1"/>
</dbReference>
<comment type="catalytic activity">
    <reaction evidence="10 11">
        <text>a lipid X + a UDP-2-N,3-O-bis[(3R)-3-hydroxyacyl]-alpha-D-glucosamine = a lipid A disaccharide + UDP + H(+)</text>
        <dbReference type="Rhea" id="RHEA:67828"/>
        <dbReference type="ChEBI" id="CHEBI:15378"/>
        <dbReference type="ChEBI" id="CHEBI:58223"/>
        <dbReference type="ChEBI" id="CHEBI:137748"/>
        <dbReference type="ChEBI" id="CHEBI:176338"/>
        <dbReference type="ChEBI" id="CHEBI:176343"/>
        <dbReference type="EC" id="2.4.1.182"/>
    </reaction>
</comment>
<name>A0ABS9DCS4_9ALTE</name>
<comment type="caution">
    <text evidence="12">The sequence shown here is derived from an EMBL/GenBank/DDBJ whole genome shotgun (WGS) entry which is preliminary data.</text>
</comment>
<evidence type="ECO:0000313" key="12">
    <source>
        <dbReference type="EMBL" id="MCF2950147.1"/>
    </source>
</evidence>
<dbReference type="NCBIfam" id="TIGR00215">
    <property type="entry name" value="lpxB"/>
    <property type="match status" value="1"/>
</dbReference>
<evidence type="ECO:0000313" key="13">
    <source>
        <dbReference type="Proteomes" id="UP001521137"/>
    </source>
</evidence>
<evidence type="ECO:0000256" key="5">
    <source>
        <dbReference type="ARBA" id="ARBA00022516"/>
    </source>
</evidence>
<dbReference type="InterPro" id="IPR003835">
    <property type="entry name" value="Glyco_trans_19"/>
</dbReference>
<evidence type="ECO:0000256" key="7">
    <source>
        <dbReference type="ARBA" id="ARBA00022676"/>
    </source>
</evidence>
<evidence type="ECO:0000256" key="8">
    <source>
        <dbReference type="ARBA" id="ARBA00022679"/>
    </source>
</evidence>
<dbReference type="RefSeq" id="WP_235314248.1">
    <property type="nucleotide sequence ID" value="NZ_JAKGAS010000015.1"/>
</dbReference>